<dbReference type="AlphaFoldDB" id="A0A0D2Q369"/>
<proteinExistence type="predicted"/>
<accession>A0A0D2Q369</accession>
<dbReference type="OrthoDB" id="3178019at2759"/>
<evidence type="ECO:0000313" key="3">
    <source>
        <dbReference type="Proteomes" id="UP000054270"/>
    </source>
</evidence>
<keyword evidence="3" id="KW-1185">Reference proteome</keyword>
<evidence type="ECO:0000313" key="2">
    <source>
        <dbReference type="EMBL" id="KJA26010.1"/>
    </source>
</evidence>
<feature type="region of interest" description="Disordered" evidence="1">
    <location>
        <begin position="414"/>
        <end position="438"/>
    </location>
</feature>
<gene>
    <name evidence="2" type="ORF">HYPSUDRAFT_199243</name>
</gene>
<feature type="region of interest" description="Disordered" evidence="1">
    <location>
        <begin position="455"/>
        <end position="489"/>
    </location>
</feature>
<evidence type="ECO:0000256" key="1">
    <source>
        <dbReference type="SAM" id="MobiDB-lite"/>
    </source>
</evidence>
<feature type="compositionally biased region" description="Basic and acidic residues" evidence="1">
    <location>
        <begin position="463"/>
        <end position="476"/>
    </location>
</feature>
<dbReference type="Proteomes" id="UP000054270">
    <property type="component" value="Unassembled WGS sequence"/>
</dbReference>
<reference evidence="3" key="1">
    <citation type="submission" date="2014-04" db="EMBL/GenBank/DDBJ databases">
        <title>Evolutionary Origins and Diversification of the Mycorrhizal Mutualists.</title>
        <authorList>
            <consortium name="DOE Joint Genome Institute"/>
            <consortium name="Mycorrhizal Genomics Consortium"/>
            <person name="Kohler A."/>
            <person name="Kuo A."/>
            <person name="Nagy L.G."/>
            <person name="Floudas D."/>
            <person name="Copeland A."/>
            <person name="Barry K.W."/>
            <person name="Cichocki N."/>
            <person name="Veneault-Fourrey C."/>
            <person name="LaButti K."/>
            <person name="Lindquist E.A."/>
            <person name="Lipzen A."/>
            <person name="Lundell T."/>
            <person name="Morin E."/>
            <person name="Murat C."/>
            <person name="Riley R."/>
            <person name="Ohm R."/>
            <person name="Sun H."/>
            <person name="Tunlid A."/>
            <person name="Henrissat B."/>
            <person name="Grigoriev I.V."/>
            <person name="Hibbett D.S."/>
            <person name="Martin F."/>
        </authorList>
    </citation>
    <scope>NUCLEOTIDE SEQUENCE [LARGE SCALE GENOMIC DNA]</scope>
    <source>
        <strain evidence="3">FD-334 SS-4</strain>
    </source>
</reference>
<feature type="region of interest" description="Disordered" evidence="1">
    <location>
        <begin position="588"/>
        <end position="612"/>
    </location>
</feature>
<feature type="compositionally biased region" description="Polar residues" evidence="1">
    <location>
        <begin position="592"/>
        <end position="604"/>
    </location>
</feature>
<name>A0A0D2Q369_HYPSF</name>
<dbReference type="EMBL" id="KN817529">
    <property type="protein sequence ID" value="KJA26010.1"/>
    <property type="molecule type" value="Genomic_DNA"/>
</dbReference>
<feature type="compositionally biased region" description="Pro residues" evidence="1">
    <location>
        <begin position="423"/>
        <end position="433"/>
    </location>
</feature>
<sequence length="769" mass="84309">MDITFDPPLRETITVVSPVLLPQRQTTPVLFTARLSALDYEQLDAAGGCIEAWSNIPSNASNSSNRSWNGRKFVTSARPDEVHSGAYTLSLQFSSDVDHPQTRTLYLPIALPPLGSAETLRFAFTYRIVYPSGKIRWLGTTQTNGALILKASAERLLNDLTLSAEWQLDSSQQAYVQETNDVEDLEVATIKNPSQSFRTWALGKNGFISNLTNASALIFVPKEAEKTQALCPTYIFAASPNMTLSVSPNNLVTISGSGRLILRTKDELQDPAAFVEQIMSHCNLDGWNILASDIKEQAVVLAPRPLNLPIRCAFLSFWPSHHMTRLIELDRSLLDKALTKFEAEEFAIIPANRESIHVFAIQQTQPLRAAYPRIKISSRDFTITPVYRLTGQNARTSRQDWGAVITTDHKVLAPRPTWNASAPPTPPASPPPSQTEGISLQSDVWKSDILSQGFDASLPGETKSGEDIGDDIKEQDGLAEGPGQYRAGPSVELNLHNHPTPPLEAANKVPVYLDRDGRSFLSIYRHLFASLGSIVRLIVMCVFWVRQVSFGGNTLLTDADAQTAPTIDHARPVADEGPISFDREHDIDREQASPSRTPPGSLSTFEKGDSMESDNFQTSLGTIQSAARLDNPVPKSVHHLFYSELFPFEANGDNNLMPATTLVDIVLVPLPNLNEPPNDALSASSHESQSFPLAALETTVAFIDGLGPLSCAITQLQSFWFANGVHVEEDCSAPEAAEPIHFASYLLQYQLCTEDGNKGKVISIQMPSL</sequence>
<organism evidence="2 3">
    <name type="scientific">Hypholoma sublateritium (strain FD-334 SS-4)</name>
    <dbReference type="NCBI Taxonomy" id="945553"/>
    <lineage>
        <taxon>Eukaryota</taxon>
        <taxon>Fungi</taxon>
        <taxon>Dikarya</taxon>
        <taxon>Basidiomycota</taxon>
        <taxon>Agaricomycotina</taxon>
        <taxon>Agaricomycetes</taxon>
        <taxon>Agaricomycetidae</taxon>
        <taxon>Agaricales</taxon>
        <taxon>Agaricineae</taxon>
        <taxon>Strophariaceae</taxon>
        <taxon>Hypholoma</taxon>
    </lineage>
</organism>
<protein>
    <submittedName>
        <fullName evidence="2">Uncharacterized protein</fullName>
    </submittedName>
</protein>